<comment type="caution">
    <text evidence="2">The sequence shown here is derived from an EMBL/GenBank/DDBJ whole genome shotgun (WGS) entry which is preliminary data.</text>
</comment>
<sequence>MGKAAKIKGYLKDYGFTYTIKKVYNRYIIKYHKGRKYCPIDISSEERKLEEQYITHDDIKISIVVPVYNTPVSYLVPMIESVKKQTYKNWELCLADASDENGAAVEGVVKKLAQKDDRIKYKKLETNAGIGENTNRAAEMAIGNYIGLLDHDDLLHPSALYNVAMAIEEHGSEFIYTDELSFDGDTRKVQSINFKPDFSWETFRYNNFICHFTVFKKELFEKAGGYRKEYDGGQDYDLFLRILEQTKKVYHIQKVLYYWRIHSASSAAGVAAKPYIVEAGRKAVEEHLRRIGQPGKVEASKEHGPFYRVTYENKIEKDRVKAYRQGDITSEEIIADLGKNSGKYDIIILSRKGYEAFMPDIVSADKTETNKGIDELVNCLIPKENMAASNTVLDNRQKYINAGWCYNKKWKEKCRPLYKGVPVKEPGYMNRLHFRQSVSLLDGSVLAIKTEIVKKWLEKKTRGIKKQDKERKDIDFFCRSSWFEMCMEGNKTGGCCVLTPYFPAVISKVKKIELENAEFVSEFEMAEKDRYYNEGMEKFGREHFMW</sequence>
<dbReference type="SUPFAM" id="SSF53448">
    <property type="entry name" value="Nucleotide-diphospho-sugar transferases"/>
    <property type="match status" value="1"/>
</dbReference>
<feature type="domain" description="Glycosyltransferase 2-like" evidence="1">
    <location>
        <begin position="62"/>
        <end position="222"/>
    </location>
</feature>
<protein>
    <recommendedName>
        <fullName evidence="1">Glycosyltransferase 2-like domain-containing protein</fullName>
    </recommendedName>
</protein>
<dbReference type="GO" id="GO:0016758">
    <property type="term" value="F:hexosyltransferase activity"/>
    <property type="evidence" value="ECO:0007669"/>
    <property type="project" value="UniProtKB-ARBA"/>
</dbReference>
<name>A0AAW3JPU3_9FIRM</name>
<dbReference type="InterPro" id="IPR001173">
    <property type="entry name" value="Glyco_trans_2-like"/>
</dbReference>
<gene>
    <name evidence="2" type="ORF">APZ18_13930</name>
</gene>
<dbReference type="Pfam" id="PF00535">
    <property type="entry name" value="Glycos_transf_2"/>
    <property type="match status" value="1"/>
</dbReference>
<reference evidence="2 3" key="1">
    <citation type="submission" date="2015-10" db="EMBL/GenBank/DDBJ databases">
        <title>Butyribacter intestini gen. nov., sp. nov., a butyric acid-producing bacterium of the family Lachnospiraceae isolated from the human faeces.</title>
        <authorList>
            <person name="Zou Y."/>
            <person name="Xue W."/>
            <person name="Luo G."/>
            <person name="Lv M."/>
        </authorList>
    </citation>
    <scope>NUCLEOTIDE SEQUENCE [LARGE SCALE GENOMIC DNA]</scope>
    <source>
        <strain evidence="2 3">TF01-11</strain>
    </source>
</reference>
<organism evidence="2 3">
    <name type="scientific">Butyribacter intestini</name>
    <dbReference type="NCBI Taxonomy" id="1703332"/>
    <lineage>
        <taxon>Bacteria</taxon>
        <taxon>Bacillati</taxon>
        <taxon>Bacillota</taxon>
        <taxon>Clostridia</taxon>
        <taxon>Lachnospirales</taxon>
        <taxon>Lachnospiraceae</taxon>
        <taxon>Butyribacter</taxon>
    </lineage>
</organism>
<proteinExistence type="predicted"/>
<dbReference type="CDD" id="cd04184">
    <property type="entry name" value="GT2_RfbC_Mx_like"/>
    <property type="match status" value="1"/>
</dbReference>
<evidence type="ECO:0000259" key="1">
    <source>
        <dbReference type="Pfam" id="PF00535"/>
    </source>
</evidence>
<keyword evidence="3" id="KW-1185">Reference proteome</keyword>
<evidence type="ECO:0000313" key="2">
    <source>
        <dbReference type="EMBL" id="KQC84396.1"/>
    </source>
</evidence>
<accession>A0AAW3JPU3</accession>
<dbReference type="RefSeq" id="WP_055946055.1">
    <property type="nucleotide sequence ID" value="NZ_JAQDCV010000003.1"/>
</dbReference>
<dbReference type="InterPro" id="IPR029044">
    <property type="entry name" value="Nucleotide-diphossugar_trans"/>
</dbReference>
<dbReference type="EMBL" id="LLKB01000006">
    <property type="protein sequence ID" value="KQC84396.1"/>
    <property type="molecule type" value="Genomic_DNA"/>
</dbReference>
<dbReference type="PANTHER" id="PTHR22916:SF3">
    <property type="entry name" value="UDP-GLCNAC:BETAGAL BETA-1,3-N-ACETYLGLUCOSAMINYLTRANSFERASE-LIKE PROTEIN 1"/>
    <property type="match status" value="1"/>
</dbReference>
<dbReference type="AlphaFoldDB" id="A0AAW3JPU3"/>
<evidence type="ECO:0000313" key="3">
    <source>
        <dbReference type="Proteomes" id="UP000050833"/>
    </source>
</evidence>
<dbReference type="PANTHER" id="PTHR22916">
    <property type="entry name" value="GLYCOSYLTRANSFERASE"/>
    <property type="match status" value="1"/>
</dbReference>
<dbReference type="Proteomes" id="UP000050833">
    <property type="component" value="Unassembled WGS sequence"/>
</dbReference>
<dbReference type="Gene3D" id="3.90.550.10">
    <property type="entry name" value="Spore Coat Polysaccharide Biosynthesis Protein SpsA, Chain A"/>
    <property type="match status" value="1"/>
</dbReference>